<dbReference type="GO" id="GO:0006171">
    <property type="term" value="P:cAMP biosynthetic process"/>
    <property type="evidence" value="ECO:0007669"/>
    <property type="project" value="TreeGrafter"/>
</dbReference>
<dbReference type="SUPFAM" id="SSF52172">
    <property type="entry name" value="CheY-like"/>
    <property type="match status" value="1"/>
</dbReference>
<accession>A0A0X3TIW1</accession>
<dbReference type="InterPro" id="IPR011006">
    <property type="entry name" value="CheY-like_superfamily"/>
</dbReference>
<feature type="domain" description="Guanylate cyclase" evidence="3">
    <location>
        <begin position="163"/>
        <end position="295"/>
    </location>
</feature>
<sequence length="343" mass="37206">MAETGQRLLIVDDNKVNRLLLSRSVEMLGHHAEIAENGRLAMARLNKEAFDLLLLDIEMPEMDGFEVLEALKADLALRDLPVIVTSSVEGLENIVRCIELGAEDYLPKPVNKTLLEARINSCLEKKRLRDEQRRLLQRFATREVAQDLAEQGFSIGGRRVEASILFCDIRGFTALSEAQTPEESIEFLNAYYTLMFDAIANHGGIVTLMIGDGLMAVFGAPQALENTAVSAVSAAQDMFAMMADFNSERIAAGAPAIRIGAGIATGEVVAGYAGTEARASYTCIGRTVNLAARLEAHTKAIGCELLIDETTKNGLGATLESRLIQGVEFTGFSEVMDVYSIAT</sequence>
<evidence type="ECO:0000259" key="3">
    <source>
        <dbReference type="PROSITE" id="PS50125"/>
    </source>
</evidence>
<dbReference type="GO" id="GO:0000160">
    <property type="term" value="P:phosphorelay signal transduction system"/>
    <property type="evidence" value="ECO:0007669"/>
    <property type="project" value="InterPro"/>
</dbReference>
<dbReference type="InterPro" id="IPR001054">
    <property type="entry name" value="A/G_cyclase"/>
</dbReference>
<dbReference type="EMBL" id="LQBP01000020">
    <property type="protein sequence ID" value="KUJ73130.1"/>
    <property type="molecule type" value="Genomic_DNA"/>
</dbReference>
<dbReference type="SMART" id="SM00448">
    <property type="entry name" value="REC"/>
    <property type="match status" value="1"/>
</dbReference>
<gene>
    <name evidence="4" type="ORF">AVO44_20210</name>
</gene>
<dbReference type="InterPro" id="IPR001789">
    <property type="entry name" value="Sig_transdc_resp-reg_receiver"/>
</dbReference>
<dbReference type="Gene3D" id="3.40.50.2300">
    <property type="match status" value="1"/>
</dbReference>
<dbReference type="PROSITE" id="PS50125">
    <property type="entry name" value="GUANYLATE_CYCLASE_2"/>
    <property type="match status" value="1"/>
</dbReference>
<proteinExistence type="predicted"/>
<dbReference type="InterPro" id="IPR050697">
    <property type="entry name" value="Adenylyl/Guanylyl_Cyclase_3/4"/>
</dbReference>
<dbReference type="GO" id="GO:0004016">
    <property type="term" value="F:adenylate cyclase activity"/>
    <property type="evidence" value="ECO:0007669"/>
    <property type="project" value="UniProtKB-ARBA"/>
</dbReference>
<feature type="domain" description="Response regulatory" evidence="2">
    <location>
        <begin position="7"/>
        <end position="123"/>
    </location>
</feature>
<dbReference type="PROSITE" id="PS50110">
    <property type="entry name" value="RESPONSE_REGULATORY"/>
    <property type="match status" value="1"/>
</dbReference>
<dbReference type="Pfam" id="PF00072">
    <property type="entry name" value="Response_reg"/>
    <property type="match status" value="1"/>
</dbReference>
<dbReference type="SMART" id="SM00044">
    <property type="entry name" value="CYCc"/>
    <property type="match status" value="1"/>
</dbReference>
<protein>
    <submittedName>
        <fullName evidence="4">Guanylate cyclase</fullName>
    </submittedName>
</protein>
<keyword evidence="1" id="KW-0597">Phosphoprotein</keyword>
<dbReference type="SUPFAM" id="SSF55073">
    <property type="entry name" value="Nucleotide cyclase"/>
    <property type="match status" value="1"/>
</dbReference>
<keyword evidence="5" id="KW-1185">Reference proteome</keyword>
<dbReference type="STRING" id="1685378.AVO44_20210"/>
<organism evidence="4 5">
    <name type="scientific">Ruegeria profundi</name>
    <dbReference type="NCBI Taxonomy" id="1685378"/>
    <lineage>
        <taxon>Bacteria</taxon>
        <taxon>Pseudomonadati</taxon>
        <taxon>Pseudomonadota</taxon>
        <taxon>Alphaproteobacteria</taxon>
        <taxon>Rhodobacterales</taxon>
        <taxon>Roseobacteraceae</taxon>
        <taxon>Ruegeria</taxon>
    </lineage>
</organism>
<comment type="caution">
    <text evidence="4">The sequence shown here is derived from an EMBL/GenBank/DDBJ whole genome shotgun (WGS) entry which is preliminary data.</text>
</comment>
<dbReference type="Pfam" id="PF00211">
    <property type="entry name" value="Guanylate_cyc"/>
    <property type="match status" value="1"/>
</dbReference>
<dbReference type="CDD" id="cd17546">
    <property type="entry name" value="REC_hyHK_CKI1_RcsC-like"/>
    <property type="match status" value="1"/>
</dbReference>
<reference evidence="5" key="1">
    <citation type="submission" date="2015-12" db="EMBL/GenBank/DDBJ databases">
        <authorList>
            <person name="Zhang G."/>
            <person name="Stingl U."/>
        </authorList>
    </citation>
    <scope>NUCLEOTIDE SEQUENCE [LARGE SCALE GENOMIC DNA]</scope>
    <source>
        <strain evidence="5">ZGT108</strain>
    </source>
</reference>
<dbReference type="Proteomes" id="UP000053690">
    <property type="component" value="Unassembled WGS sequence"/>
</dbReference>
<dbReference type="Gene3D" id="3.30.70.1230">
    <property type="entry name" value="Nucleotide cyclase"/>
    <property type="match status" value="1"/>
</dbReference>
<evidence type="ECO:0000313" key="4">
    <source>
        <dbReference type="EMBL" id="KUJ73130.1"/>
    </source>
</evidence>
<dbReference type="RefSeq" id="WP_068341221.1">
    <property type="nucleotide sequence ID" value="NZ_LQBP01000020.1"/>
</dbReference>
<dbReference type="PANTHER" id="PTHR43081">
    <property type="entry name" value="ADENYLATE CYCLASE, TERMINAL-DIFFERENTIATION SPECIFIC-RELATED"/>
    <property type="match status" value="1"/>
</dbReference>
<name>A0A0X3TIW1_9RHOB</name>
<dbReference type="InterPro" id="IPR029787">
    <property type="entry name" value="Nucleotide_cyclase"/>
</dbReference>
<dbReference type="AlphaFoldDB" id="A0A0X3TIW1"/>
<dbReference type="OrthoDB" id="9789782at2"/>
<evidence type="ECO:0000313" key="5">
    <source>
        <dbReference type="Proteomes" id="UP000053690"/>
    </source>
</evidence>
<dbReference type="CDD" id="cd07302">
    <property type="entry name" value="CHD"/>
    <property type="match status" value="1"/>
</dbReference>
<dbReference type="PANTHER" id="PTHR43081:SF1">
    <property type="entry name" value="ADENYLATE CYCLASE, TERMINAL-DIFFERENTIATION SPECIFIC"/>
    <property type="match status" value="1"/>
</dbReference>
<evidence type="ECO:0000256" key="1">
    <source>
        <dbReference type="PROSITE-ProRule" id="PRU00169"/>
    </source>
</evidence>
<evidence type="ECO:0000259" key="2">
    <source>
        <dbReference type="PROSITE" id="PS50110"/>
    </source>
</evidence>
<feature type="modified residue" description="4-aspartylphosphate" evidence="1">
    <location>
        <position position="56"/>
    </location>
</feature>